<proteinExistence type="predicted"/>
<sequence length="530" mass="59689">MAKKSVVQTTKTKPLPSLPSRKKSNDKTMTVTTSYASTPPGYFTSEQASFLGSTPSGPRHESTPRRSHERGVGRGISDGGDGMERHSNDPPPHSPHPNILSLPMPETDPLDNPLVGLPSGSAVSGLSPVDFQSRGSDNHDHHRHPGYSQSHRTRSWGQNYERRREPLQVGHYQVVGNWDFDATGRPVYRESGRIDEIREEEEEEEVAHEQQYPTPGSLDHEHRLAVLGDSPPFELTQPLPPATSPPPRPVQVEQAMLSPGTVFSIPKTAFNISAGPSDIGVGRGLIGNEEGSRRHRVGLGVHIDPTINWNTLQTAANFLPPPPPASMPSLPMPTTLPSLSAGKPGDPDLEEEEMVPRVLNWVKAAVRDIQALRDCFFRSYTHYFLRKHIDATYRVEVALLDVQEAIARRRNIPQSHIDVREGDWQWKLQLRLSSFGRTVERLTSMRDFVEARRKFSQKQLDMLLQKLLAHETKYVDISTKLHASYDRLKLRYLHQQLESAYKTEILRQNRKRKAPMRQKSEAKSQRTGPR</sequence>
<evidence type="ECO:0000313" key="3">
    <source>
        <dbReference type="Proteomes" id="UP000629468"/>
    </source>
</evidence>
<feature type="compositionally biased region" description="Polar residues" evidence="1">
    <location>
        <begin position="44"/>
        <end position="56"/>
    </location>
</feature>
<feature type="compositionally biased region" description="Polar residues" evidence="1">
    <location>
        <begin position="27"/>
        <end position="37"/>
    </location>
</feature>
<feature type="region of interest" description="Disordered" evidence="1">
    <location>
        <begin position="198"/>
        <end position="218"/>
    </location>
</feature>
<feature type="region of interest" description="Disordered" evidence="1">
    <location>
        <begin position="230"/>
        <end position="249"/>
    </location>
</feature>
<feature type="compositionally biased region" description="Polar residues" evidence="1">
    <location>
        <begin position="1"/>
        <end position="12"/>
    </location>
</feature>
<dbReference type="Proteomes" id="UP000629468">
    <property type="component" value="Unassembled WGS sequence"/>
</dbReference>
<feature type="region of interest" description="Disordered" evidence="1">
    <location>
        <begin position="1"/>
        <end position="157"/>
    </location>
</feature>
<dbReference type="EMBL" id="JABXXO010000003">
    <property type="protein sequence ID" value="KAF7782765.1"/>
    <property type="molecule type" value="Genomic_DNA"/>
</dbReference>
<evidence type="ECO:0000256" key="1">
    <source>
        <dbReference type="SAM" id="MobiDB-lite"/>
    </source>
</evidence>
<name>A0A8H7F8J2_AGABI</name>
<feature type="region of interest" description="Disordered" evidence="1">
    <location>
        <begin position="321"/>
        <end position="349"/>
    </location>
</feature>
<feature type="compositionally biased region" description="Basic and acidic residues" evidence="1">
    <location>
        <begin position="58"/>
        <end position="72"/>
    </location>
</feature>
<evidence type="ECO:0000313" key="2">
    <source>
        <dbReference type="EMBL" id="KAF7782765.1"/>
    </source>
</evidence>
<organism evidence="2 3">
    <name type="scientific">Agaricus bisporus var. burnettii</name>
    <dbReference type="NCBI Taxonomy" id="192524"/>
    <lineage>
        <taxon>Eukaryota</taxon>
        <taxon>Fungi</taxon>
        <taxon>Dikarya</taxon>
        <taxon>Basidiomycota</taxon>
        <taxon>Agaricomycotina</taxon>
        <taxon>Agaricomycetes</taxon>
        <taxon>Agaricomycetidae</taxon>
        <taxon>Agaricales</taxon>
        <taxon>Agaricineae</taxon>
        <taxon>Agaricaceae</taxon>
        <taxon>Agaricus</taxon>
    </lineage>
</organism>
<comment type="caution">
    <text evidence="2">The sequence shown here is derived from an EMBL/GenBank/DDBJ whole genome shotgun (WGS) entry which is preliminary data.</text>
</comment>
<dbReference type="AlphaFoldDB" id="A0A8H7F8J2"/>
<gene>
    <name evidence="2" type="ORF">Agabi119p4_2141</name>
</gene>
<reference evidence="2 3" key="1">
    <citation type="journal article" name="Sci. Rep.">
        <title>Telomere-to-telomere assembled and centromere annotated genomes of the two main subspecies of the button mushroom Agaricus bisporus reveal especially polymorphic chromosome ends.</title>
        <authorList>
            <person name="Sonnenberg A.S.M."/>
            <person name="Sedaghat-Telgerd N."/>
            <person name="Lavrijssen B."/>
            <person name="Ohm R.A."/>
            <person name="Hendrickx P.M."/>
            <person name="Scholtmeijer K."/>
            <person name="Baars J.J.P."/>
            <person name="van Peer A."/>
        </authorList>
    </citation>
    <scope>NUCLEOTIDE SEQUENCE [LARGE SCALE GENOMIC DNA]</scope>
    <source>
        <strain evidence="2 3">H119_p4</strain>
    </source>
</reference>
<feature type="compositionally biased region" description="Polar residues" evidence="1">
    <location>
        <begin position="147"/>
        <end position="157"/>
    </location>
</feature>
<protein>
    <submittedName>
        <fullName evidence="2">Uncharacterized protein</fullName>
    </submittedName>
</protein>
<accession>A0A8H7F8J2</accession>
<feature type="region of interest" description="Disordered" evidence="1">
    <location>
        <begin position="504"/>
        <end position="530"/>
    </location>
</feature>
<feature type="compositionally biased region" description="Pro residues" evidence="1">
    <location>
        <begin position="238"/>
        <end position="249"/>
    </location>
</feature>
<feature type="compositionally biased region" description="Low complexity" evidence="1">
    <location>
        <begin position="327"/>
        <end position="340"/>
    </location>
</feature>